<evidence type="ECO:0000259" key="3">
    <source>
        <dbReference type="PROSITE" id="PS50878"/>
    </source>
</evidence>
<dbReference type="InterPro" id="IPR041588">
    <property type="entry name" value="Integrase_H2C2"/>
</dbReference>
<dbReference type="Pfam" id="PF17921">
    <property type="entry name" value="Integrase_H2C2"/>
    <property type="match status" value="1"/>
</dbReference>
<sequence>MVDLHGKRLVDKITFLSRPTNTSTSTEPSIRSIDINDEYHQILQKFPDITKLENFSSNPKHNVQHHIHTTGPPVHEKVRPLNPEKYKLAKAESERMTQLGICRPSNSPWANPLVCVTKKNGEIRACGDYRRLNAQTIPDRYPLPRLLDFTYILKGKTIFSKIDLRKAYHNIPMAPEDIPKSAILTPFGLFEFTRCNYGLRNAAQDFQRLVHNTLKNLDFAFAYLDDIIISSDSKETHLKHLELVLERLNNCGLTINTGKCEFGKSELNFLGYHISTNGIKPSQDKSETISNYPRPNTIEELRRFLGMLNFYRLSIPKAAEMQAPLNAYLHNSKKRDKTLITWTETALNAFDRCKQAINETVTLSYPDTCASLILMTDASDSCVGSALHQHVNNKLEPLGFFSKKLTETQKRYSTYDRELLAIYMGIKHFRHMVEGRELTILTDHRPLTFALTKKVSPSDSPRRLRQLDFISQFCDSIKYIEGDKNTVADALSRINEITMPSLFDYNKLAELQKSDLELESLRKQDNLQFKLIAMPDSDVKLICETSTEDVRPYLPIAFRELAIKTLHNVSHPGIAATKRLVKSRYFWSSMNIDIKNYVKKCIPCQKCKIQRHTITPLGTFDKASRLSHCHLDLIGPLKPCNDYKYCVTMIDRVTKWPEVVPVKDITAETVAKVFLEHYIARYGCPLKVTTDRGAQFESDLFTQLLKKLGIERVRTTAYNPKANGMVERLHRTLKAAIMAKCLNSAQWVQELPLVLLGLRTAIKSDLGYSPSQFLYGCSLRLPGDIFNSSPKTNINDREFIKQLINNLSSVSNLTHTDIRTRDNKVFIHPDLNNCSHVFVRNEARRSLEPPYEGPFQILDRHSKYYTLDCNNKKVTVSLDRLKPAYLLIADDIEVSSPGNKKTEPNISITPSQPLTLKTRSGRTVKRTVKFDI</sequence>
<dbReference type="Gene3D" id="3.30.420.10">
    <property type="entry name" value="Ribonuclease H-like superfamily/Ribonuclease H"/>
    <property type="match status" value="1"/>
</dbReference>
<dbReference type="Gene3D" id="1.10.340.70">
    <property type="match status" value="1"/>
</dbReference>
<dbReference type="Pfam" id="PF00078">
    <property type="entry name" value="RVT_1"/>
    <property type="match status" value="1"/>
</dbReference>
<dbReference type="Pfam" id="PF00665">
    <property type="entry name" value="rve"/>
    <property type="match status" value="1"/>
</dbReference>
<dbReference type="InterPro" id="IPR012337">
    <property type="entry name" value="RNaseH-like_sf"/>
</dbReference>
<dbReference type="Gene3D" id="3.30.70.270">
    <property type="match status" value="2"/>
</dbReference>
<proteinExistence type="predicted"/>
<dbReference type="Proteomes" id="UP001652582">
    <property type="component" value="Chromosome 20"/>
</dbReference>
<keyword evidence="2" id="KW-0511">Multifunctional enzyme</keyword>
<dbReference type="RefSeq" id="XP_052743759.1">
    <property type="nucleotide sequence ID" value="XM_052887799.1"/>
</dbReference>
<dbReference type="PANTHER" id="PTHR37984:SF5">
    <property type="entry name" value="PROTEIN NYNRIN-LIKE"/>
    <property type="match status" value="1"/>
</dbReference>
<dbReference type="CDD" id="cd01647">
    <property type="entry name" value="RT_LTR"/>
    <property type="match status" value="1"/>
</dbReference>
<evidence type="ECO:0000259" key="4">
    <source>
        <dbReference type="PROSITE" id="PS50994"/>
    </source>
</evidence>
<feature type="domain" description="Integrase catalytic" evidence="4">
    <location>
        <begin position="612"/>
        <end position="778"/>
    </location>
</feature>
<dbReference type="InterPro" id="IPR043128">
    <property type="entry name" value="Rev_trsase/Diguanyl_cyclase"/>
</dbReference>
<dbReference type="InterPro" id="IPR043502">
    <property type="entry name" value="DNA/RNA_pol_sf"/>
</dbReference>
<dbReference type="Gene3D" id="3.10.10.10">
    <property type="entry name" value="HIV Type 1 Reverse Transcriptase, subunit A, domain 1"/>
    <property type="match status" value="1"/>
</dbReference>
<dbReference type="InterPro" id="IPR041577">
    <property type="entry name" value="RT_RNaseH_2"/>
</dbReference>
<dbReference type="InterPro" id="IPR001584">
    <property type="entry name" value="Integrase_cat-core"/>
</dbReference>
<organism evidence="5 6">
    <name type="scientific">Bicyclus anynana</name>
    <name type="common">Squinting bush brown butterfly</name>
    <dbReference type="NCBI Taxonomy" id="110368"/>
    <lineage>
        <taxon>Eukaryota</taxon>
        <taxon>Metazoa</taxon>
        <taxon>Ecdysozoa</taxon>
        <taxon>Arthropoda</taxon>
        <taxon>Hexapoda</taxon>
        <taxon>Insecta</taxon>
        <taxon>Pterygota</taxon>
        <taxon>Neoptera</taxon>
        <taxon>Endopterygota</taxon>
        <taxon>Lepidoptera</taxon>
        <taxon>Glossata</taxon>
        <taxon>Ditrysia</taxon>
        <taxon>Papilionoidea</taxon>
        <taxon>Nymphalidae</taxon>
        <taxon>Satyrinae</taxon>
        <taxon>Satyrini</taxon>
        <taxon>Mycalesina</taxon>
        <taxon>Bicyclus</taxon>
    </lineage>
</organism>
<feature type="domain" description="Reverse transcriptase" evidence="3">
    <location>
        <begin position="97"/>
        <end position="274"/>
    </location>
</feature>
<evidence type="ECO:0000256" key="1">
    <source>
        <dbReference type="ARBA" id="ARBA00012493"/>
    </source>
</evidence>
<evidence type="ECO:0000256" key="2">
    <source>
        <dbReference type="ARBA" id="ARBA00023268"/>
    </source>
</evidence>
<dbReference type="InterPro" id="IPR036397">
    <property type="entry name" value="RNaseH_sf"/>
</dbReference>
<accession>A0ABM3LXF8</accession>
<name>A0ABM3LXF8_BICAN</name>
<dbReference type="PANTHER" id="PTHR37984">
    <property type="entry name" value="PROTEIN CBG26694"/>
    <property type="match status" value="1"/>
</dbReference>
<evidence type="ECO:0000313" key="6">
    <source>
        <dbReference type="RefSeq" id="XP_052743759.1"/>
    </source>
</evidence>
<protein>
    <recommendedName>
        <fullName evidence="1">RNA-directed DNA polymerase</fullName>
        <ecNumber evidence="1">2.7.7.49</ecNumber>
    </recommendedName>
</protein>
<evidence type="ECO:0000313" key="5">
    <source>
        <dbReference type="Proteomes" id="UP001652582"/>
    </source>
</evidence>
<dbReference type="GeneID" id="112047118"/>
<dbReference type="InterPro" id="IPR000477">
    <property type="entry name" value="RT_dom"/>
</dbReference>
<dbReference type="Pfam" id="PF17919">
    <property type="entry name" value="RT_RNaseH_2"/>
    <property type="match status" value="1"/>
</dbReference>
<dbReference type="InterPro" id="IPR050951">
    <property type="entry name" value="Retrovirus_Pol_polyprotein"/>
</dbReference>
<dbReference type="PROSITE" id="PS50994">
    <property type="entry name" value="INTEGRASE"/>
    <property type="match status" value="1"/>
</dbReference>
<dbReference type="EC" id="2.7.7.49" evidence="1"/>
<dbReference type="CDD" id="cd09274">
    <property type="entry name" value="RNase_HI_RT_Ty3"/>
    <property type="match status" value="1"/>
</dbReference>
<dbReference type="PROSITE" id="PS50878">
    <property type="entry name" value="RT_POL"/>
    <property type="match status" value="1"/>
</dbReference>
<dbReference type="SUPFAM" id="SSF53098">
    <property type="entry name" value="Ribonuclease H-like"/>
    <property type="match status" value="1"/>
</dbReference>
<gene>
    <name evidence="6" type="primary">LOC112047118</name>
</gene>
<reference evidence="6" key="1">
    <citation type="submission" date="2025-08" db="UniProtKB">
        <authorList>
            <consortium name="RefSeq"/>
        </authorList>
    </citation>
    <scope>IDENTIFICATION</scope>
</reference>
<dbReference type="SUPFAM" id="SSF56672">
    <property type="entry name" value="DNA/RNA polymerases"/>
    <property type="match status" value="1"/>
</dbReference>
<keyword evidence="5" id="KW-1185">Reference proteome</keyword>